<dbReference type="GO" id="GO:0016787">
    <property type="term" value="F:hydrolase activity"/>
    <property type="evidence" value="ECO:0007669"/>
    <property type="project" value="UniProtKB-KW"/>
</dbReference>
<name>A0A3D8RUP7_9HELO</name>
<reference evidence="2 3" key="1">
    <citation type="journal article" date="2018" name="IMA Fungus">
        <title>IMA Genome-F 9: Draft genome sequence of Annulohypoxylon stygium, Aspergillus mulundensis, Berkeleyomyces basicola (syn. Thielaviopsis basicola), Ceratocystis smalleyi, two Cercospora beticola strains, Coleophoma cylindrospora, Fusarium fracticaudum, Phialophora cf. hyalina, and Morchella septimelata.</title>
        <authorList>
            <person name="Wingfield B.D."/>
            <person name="Bills G.F."/>
            <person name="Dong Y."/>
            <person name="Huang W."/>
            <person name="Nel W.J."/>
            <person name="Swalarsk-Parry B.S."/>
            <person name="Vaghefi N."/>
            <person name="Wilken P.M."/>
            <person name="An Z."/>
            <person name="de Beer Z.W."/>
            <person name="De Vos L."/>
            <person name="Chen L."/>
            <person name="Duong T.A."/>
            <person name="Gao Y."/>
            <person name="Hammerbacher A."/>
            <person name="Kikkert J.R."/>
            <person name="Li Y."/>
            <person name="Li H."/>
            <person name="Li K."/>
            <person name="Li Q."/>
            <person name="Liu X."/>
            <person name="Ma X."/>
            <person name="Naidoo K."/>
            <person name="Pethybridge S.J."/>
            <person name="Sun J."/>
            <person name="Steenkamp E.T."/>
            <person name="van der Nest M.A."/>
            <person name="van Wyk S."/>
            <person name="Wingfield M.J."/>
            <person name="Xiong C."/>
            <person name="Yue Q."/>
            <person name="Zhang X."/>
        </authorList>
    </citation>
    <scope>NUCLEOTIDE SEQUENCE [LARGE SCALE GENOMIC DNA]</scope>
    <source>
        <strain evidence="2 3">BP6252</strain>
    </source>
</reference>
<dbReference type="Gene3D" id="3.40.50.1820">
    <property type="entry name" value="alpha/beta hydrolase"/>
    <property type="match status" value="1"/>
</dbReference>
<feature type="domain" description="AB hydrolase-1" evidence="1">
    <location>
        <begin position="42"/>
        <end position="270"/>
    </location>
</feature>
<dbReference type="PRINTS" id="PR00111">
    <property type="entry name" value="ABHYDROLASE"/>
</dbReference>
<dbReference type="Proteomes" id="UP000256645">
    <property type="component" value="Unassembled WGS sequence"/>
</dbReference>
<dbReference type="InterPro" id="IPR000073">
    <property type="entry name" value="AB_hydrolase_1"/>
</dbReference>
<dbReference type="AlphaFoldDB" id="A0A3D8RUP7"/>
<comment type="caution">
    <text evidence="2">The sequence shown here is derived from an EMBL/GenBank/DDBJ whole genome shotgun (WGS) entry which is preliminary data.</text>
</comment>
<sequence length="294" mass="32188">MTTHQTAETRYIDAAGTKLAYRYLNPTNSAKVPLVMQIHFRGNMDFWDPALINALSQSRPVILFDNAGIGKSSGEIPTTLKGWGIHIINLAAALGIKEIDLLGFSMGGGAVQMAALTAPGLVRKLILAGTRLSVGPNTEIGDQQKYFVPLATSVTDEEFKKSYIFSFYNDSPSGWAAGEASWARIMSRTTDRSPHLDSELARRQIEAWSNHSTPNPENSYERVHELTMPVFVVNGDNDTLLPTFNSVEAAKLLPNAHLHVYPDSGHGFLFQYAELFAKHVDLFLDGPEAGAAKL</sequence>
<gene>
    <name evidence="2" type="ORF">BP6252_05584</name>
</gene>
<keyword evidence="3" id="KW-1185">Reference proteome</keyword>
<keyword evidence="2" id="KW-0378">Hydrolase</keyword>
<dbReference type="InterPro" id="IPR029058">
    <property type="entry name" value="AB_hydrolase_fold"/>
</dbReference>
<dbReference type="InterPro" id="IPR050471">
    <property type="entry name" value="AB_hydrolase"/>
</dbReference>
<dbReference type="PANTHER" id="PTHR43433">
    <property type="entry name" value="HYDROLASE, ALPHA/BETA FOLD FAMILY PROTEIN"/>
    <property type="match status" value="1"/>
</dbReference>
<evidence type="ECO:0000259" key="1">
    <source>
        <dbReference type="Pfam" id="PF00561"/>
    </source>
</evidence>
<dbReference type="Pfam" id="PF00561">
    <property type="entry name" value="Abhydrolase_1"/>
    <property type="match status" value="1"/>
</dbReference>
<accession>A0A3D8RUP7</accession>
<dbReference type="STRING" id="1849047.A0A3D8RUP7"/>
<organism evidence="2 3">
    <name type="scientific">Coleophoma cylindrospora</name>
    <dbReference type="NCBI Taxonomy" id="1849047"/>
    <lineage>
        <taxon>Eukaryota</taxon>
        <taxon>Fungi</taxon>
        <taxon>Dikarya</taxon>
        <taxon>Ascomycota</taxon>
        <taxon>Pezizomycotina</taxon>
        <taxon>Leotiomycetes</taxon>
        <taxon>Helotiales</taxon>
        <taxon>Dermateaceae</taxon>
        <taxon>Coleophoma</taxon>
    </lineage>
</organism>
<evidence type="ECO:0000313" key="3">
    <source>
        <dbReference type="Proteomes" id="UP000256645"/>
    </source>
</evidence>
<protein>
    <submittedName>
        <fullName evidence="2">Alpha hydrolase-11</fullName>
    </submittedName>
</protein>
<proteinExistence type="predicted"/>
<dbReference type="OrthoDB" id="8119704at2759"/>
<dbReference type="SUPFAM" id="SSF53474">
    <property type="entry name" value="alpha/beta-Hydrolases"/>
    <property type="match status" value="1"/>
</dbReference>
<evidence type="ECO:0000313" key="2">
    <source>
        <dbReference type="EMBL" id="RDW77531.1"/>
    </source>
</evidence>
<dbReference type="EMBL" id="PDLM01000005">
    <property type="protein sequence ID" value="RDW77531.1"/>
    <property type="molecule type" value="Genomic_DNA"/>
</dbReference>
<dbReference type="PANTHER" id="PTHR43433:SF5">
    <property type="entry name" value="AB HYDROLASE-1 DOMAIN-CONTAINING PROTEIN"/>
    <property type="match status" value="1"/>
</dbReference>